<evidence type="ECO:0000256" key="1">
    <source>
        <dbReference type="ARBA" id="ARBA00008520"/>
    </source>
</evidence>
<reference evidence="5 6" key="1">
    <citation type="submission" date="2018-05" db="EMBL/GenBank/DDBJ databases">
        <title>Genome Sequence of an Efficient Indole-Degrading Bacterium, Alcaligenes sp.YBY.</title>
        <authorList>
            <person name="Yang B."/>
        </authorList>
    </citation>
    <scope>NUCLEOTIDE SEQUENCE [LARGE SCALE GENOMIC DNA]</scope>
    <source>
        <strain evidence="5 6">YBY</strain>
    </source>
</reference>
<dbReference type="Proteomes" id="UP000245216">
    <property type="component" value="Unassembled WGS sequence"/>
</dbReference>
<evidence type="ECO:0000256" key="4">
    <source>
        <dbReference type="SAM" id="SignalP"/>
    </source>
</evidence>
<evidence type="ECO:0000256" key="3">
    <source>
        <dbReference type="ARBA" id="ARBA00022729"/>
    </source>
</evidence>
<name>A0A2U2BLG6_ALCFA</name>
<dbReference type="PANTHER" id="PTHR30061">
    <property type="entry name" value="MALTOSE-BINDING PERIPLASMIC PROTEIN"/>
    <property type="match status" value="1"/>
</dbReference>
<dbReference type="GO" id="GO:0055052">
    <property type="term" value="C:ATP-binding cassette (ABC) transporter complex, substrate-binding subunit-containing"/>
    <property type="evidence" value="ECO:0007669"/>
    <property type="project" value="TreeGrafter"/>
</dbReference>
<accession>A0A2U2BLG6</accession>
<dbReference type="RefSeq" id="WP_086059838.1">
    <property type="nucleotide sequence ID" value="NZ_MSZP01000003.1"/>
</dbReference>
<keyword evidence="3 4" id="KW-0732">Signal</keyword>
<dbReference type="AlphaFoldDB" id="A0A2U2BLG6"/>
<dbReference type="STRING" id="511.UZ73_08240"/>
<evidence type="ECO:0000256" key="2">
    <source>
        <dbReference type="ARBA" id="ARBA00022448"/>
    </source>
</evidence>
<dbReference type="PANTHER" id="PTHR30061:SF50">
    <property type="entry name" value="MALTOSE_MALTODEXTRIN-BINDING PERIPLASMIC PROTEIN"/>
    <property type="match status" value="1"/>
</dbReference>
<dbReference type="Pfam" id="PF13416">
    <property type="entry name" value="SBP_bac_8"/>
    <property type="match status" value="1"/>
</dbReference>
<dbReference type="CDD" id="cd14748">
    <property type="entry name" value="PBP2_UgpB"/>
    <property type="match status" value="1"/>
</dbReference>
<evidence type="ECO:0000313" key="6">
    <source>
        <dbReference type="Proteomes" id="UP000245216"/>
    </source>
</evidence>
<dbReference type="Gene3D" id="3.40.190.10">
    <property type="entry name" value="Periplasmic binding protein-like II"/>
    <property type="match status" value="2"/>
</dbReference>
<dbReference type="InterPro" id="IPR006059">
    <property type="entry name" value="SBP"/>
</dbReference>
<evidence type="ECO:0000313" key="5">
    <source>
        <dbReference type="EMBL" id="PWE14865.1"/>
    </source>
</evidence>
<comment type="caution">
    <text evidence="5">The sequence shown here is derived from an EMBL/GenBank/DDBJ whole genome shotgun (WGS) entry which is preliminary data.</text>
</comment>
<gene>
    <name evidence="5" type="ORF">DF183_09215</name>
</gene>
<feature type="chain" id="PRO_5015458511" evidence="4">
    <location>
        <begin position="22"/>
        <end position="420"/>
    </location>
</feature>
<dbReference type="EMBL" id="QEXO01000002">
    <property type="protein sequence ID" value="PWE14865.1"/>
    <property type="molecule type" value="Genomic_DNA"/>
</dbReference>
<reference evidence="5 6" key="2">
    <citation type="submission" date="2018-05" db="EMBL/GenBank/DDBJ databases">
        <authorList>
            <person name="Lanie J.A."/>
            <person name="Ng W.-L."/>
            <person name="Kazmierczak K.M."/>
            <person name="Andrzejewski T.M."/>
            <person name="Davidsen T.M."/>
            <person name="Wayne K.J."/>
            <person name="Tettelin H."/>
            <person name="Glass J.I."/>
            <person name="Rusch D."/>
            <person name="Podicherti R."/>
            <person name="Tsui H.-C.T."/>
            <person name="Winkler M.E."/>
        </authorList>
    </citation>
    <scope>NUCLEOTIDE SEQUENCE [LARGE SCALE GENOMIC DNA]</scope>
    <source>
        <strain evidence="5 6">YBY</strain>
    </source>
</reference>
<keyword evidence="2" id="KW-0813">Transport</keyword>
<dbReference type="GO" id="GO:0015768">
    <property type="term" value="P:maltose transport"/>
    <property type="evidence" value="ECO:0007669"/>
    <property type="project" value="TreeGrafter"/>
</dbReference>
<proteinExistence type="inferred from homology"/>
<organism evidence="5 6">
    <name type="scientific">Alcaligenes faecalis</name>
    <dbReference type="NCBI Taxonomy" id="511"/>
    <lineage>
        <taxon>Bacteria</taxon>
        <taxon>Pseudomonadati</taxon>
        <taxon>Pseudomonadota</taxon>
        <taxon>Betaproteobacteria</taxon>
        <taxon>Burkholderiales</taxon>
        <taxon>Alcaligenaceae</taxon>
        <taxon>Alcaligenes</taxon>
    </lineage>
</organism>
<comment type="similarity">
    <text evidence="1">Belongs to the bacterial solute-binding protein 1 family.</text>
</comment>
<dbReference type="GO" id="GO:0042956">
    <property type="term" value="P:maltodextrin transmembrane transport"/>
    <property type="evidence" value="ECO:0007669"/>
    <property type="project" value="TreeGrafter"/>
</dbReference>
<protein>
    <submittedName>
        <fullName evidence="5">ABC transporter substrate-binding protein</fullName>
    </submittedName>
</protein>
<feature type="signal peptide" evidence="4">
    <location>
        <begin position="1"/>
        <end position="21"/>
    </location>
</feature>
<sequence length="420" mass="46089">MLKNCLLATSSALLMGLGANAHSAVELTMYYPIAVGGPLTDVVDGMIKDYQAQNPEVKVKAVYSGNYDETRVRALSALRAGESVQLSVLGALDTHDLVEQGLVEAFSDVAQDAPSQDWLKSFYPALMANGTLEGKVWGIPFQRSTIVMFYNKDMFREAGLNPDQAPKTWDELVQTAQKLTNDQHHGLMIPSTGYPYWMFQAMALQNGRQLMNEEGTQVYFNDPKSVEALQFFHDLAYKHKVSPTGTIEWGTLRQAFVQGKTAMMWHTTGNLTAVKNEAKFDFGVAMLPAKEKAASPTGGGNFYLFKGANDEQKKAALDFVRWMTAPERAANWSMATGYVGVSPAAYETPALVEYAKTFPQALVARDQLAVASPEFATYETARVRELLSNAVQAVLTNAKTPKAALDEAQAAADRLLRPFN</sequence>
<dbReference type="SUPFAM" id="SSF53850">
    <property type="entry name" value="Periplasmic binding protein-like II"/>
    <property type="match status" value="1"/>
</dbReference>
<dbReference type="GO" id="GO:1901982">
    <property type="term" value="F:maltose binding"/>
    <property type="evidence" value="ECO:0007669"/>
    <property type="project" value="TreeGrafter"/>
</dbReference>